<evidence type="ECO:0000313" key="2">
    <source>
        <dbReference type="EMBL" id="PKU44775.1"/>
    </source>
</evidence>
<feature type="compositionally biased region" description="Basic and acidic residues" evidence="1">
    <location>
        <begin position="9"/>
        <end position="23"/>
    </location>
</feature>
<dbReference type="GO" id="GO:0003964">
    <property type="term" value="F:RNA-directed DNA polymerase activity"/>
    <property type="evidence" value="ECO:0007669"/>
    <property type="project" value="UniProtKB-KW"/>
</dbReference>
<organism evidence="2 3">
    <name type="scientific">Limosa lapponica baueri</name>
    <dbReference type="NCBI Taxonomy" id="1758121"/>
    <lineage>
        <taxon>Eukaryota</taxon>
        <taxon>Metazoa</taxon>
        <taxon>Chordata</taxon>
        <taxon>Craniata</taxon>
        <taxon>Vertebrata</taxon>
        <taxon>Euteleostomi</taxon>
        <taxon>Archelosauria</taxon>
        <taxon>Archosauria</taxon>
        <taxon>Dinosauria</taxon>
        <taxon>Saurischia</taxon>
        <taxon>Theropoda</taxon>
        <taxon>Coelurosauria</taxon>
        <taxon>Aves</taxon>
        <taxon>Neognathae</taxon>
        <taxon>Neoaves</taxon>
        <taxon>Charadriiformes</taxon>
        <taxon>Scolopacidae</taxon>
        <taxon>Limosa</taxon>
    </lineage>
</organism>
<keyword evidence="3" id="KW-1185">Reference proteome</keyword>
<keyword evidence="2" id="KW-0808">Transferase</keyword>
<dbReference type="Proteomes" id="UP000233556">
    <property type="component" value="Unassembled WGS sequence"/>
</dbReference>
<reference evidence="3" key="1">
    <citation type="submission" date="2017-11" db="EMBL/GenBank/DDBJ databases">
        <authorList>
            <person name="Lima N.C."/>
            <person name="Parody-Merino A.M."/>
            <person name="Battley P.F."/>
            <person name="Fidler A.E."/>
            <person name="Prosdocimi F."/>
        </authorList>
    </citation>
    <scope>NUCLEOTIDE SEQUENCE [LARGE SCALE GENOMIC DNA]</scope>
</reference>
<gene>
    <name evidence="2" type="ORF">llap_4916</name>
</gene>
<protein>
    <submittedName>
        <fullName evidence="2">Rna-directed dna polymerase from mobile element jockey-like</fullName>
    </submittedName>
</protein>
<dbReference type="AlphaFoldDB" id="A0A2I0UFE4"/>
<dbReference type="EMBL" id="KZ505804">
    <property type="protein sequence ID" value="PKU44775.1"/>
    <property type="molecule type" value="Genomic_DNA"/>
</dbReference>
<dbReference type="OrthoDB" id="416454at2759"/>
<evidence type="ECO:0000256" key="1">
    <source>
        <dbReference type="SAM" id="MobiDB-lite"/>
    </source>
</evidence>
<keyword evidence="2" id="KW-0695">RNA-directed DNA polymerase</keyword>
<proteinExistence type="predicted"/>
<feature type="region of interest" description="Disordered" evidence="1">
    <location>
        <begin position="1"/>
        <end position="26"/>
    </location>
</feature>
<reference evidence="3" key="2">
    <citation type="submission" date="2017-12" db="EMBL/GenBank/DDBJ databases">
        <title>Genome sequence of the Bar-tailed Godwit (Limosa lapponica baueri).</title>
        <authorList>
            <person name="Lima N.C.B."/>
            <person name="Parody-Merino A.M."/>
            <person name="Battley P.F."/>
            <person name="Fidler A.E."/>
            <person name="Prosdocimi F."/>
        </authorList>
    </citation>
    <scope>NUCLEOTIDE SEQUENCE [LARGE SCALE GENOMIC DNA]</scope>
</reference>
<sequence>MEQTSLETMLRDMEKRKRTHDSQHGFTKGKSHLTILVAFYVSVTALVDKGRATDVIYLDLCKAFDAVPHKILVSKLGDVDLTDGPRGGKGIGWMAALKVLLSTAQHPGGHQ</sequence>
<keyword evidence="2" id="KW-0548">Nucleotidyltransferase</keyword>
<name>A0A2I0UFE4_LIMLA</name>
<accession>A0A2I0UFE4</accession>
<evidence type="ECO:0000313" key="3">
    <source>
        <dbReference type="Proteomes" id="UP000233556"/>
    </source>
</evidence>